<keyword evidence="2" id="KW-0472">Membrane</keyword>
<evidence type="ECO:0000256" key="3">
    <source>
        <dbReference type="SAM" id="SignalP"/>
    </source>
</evidence>
<dbReference type="EnsemblMetazoa" id="ASTEI07938-RA">
    <property type="protein sequence ID" value="ASTEI07938-PA"/>
    <property type="gene ID" value="ASTEI07938"/>
</dbReference>
<dbReference type="RefSeq" id="XP_035897867.1">
    <property type="nucleotide sequence ID" value="XM_036041974.1"/>
</dbReference>
<protein>
    <submittedName>
        <fullName evidence="4">Uncharacterized protein</fullName>
    </submittedName>
</protein>
<keyword evidence="5" id="KW-1185">Reference proteome</keyword>
<keyword evidence="3" id="KW-0732">Signal</keyword>
<feature type="signal peptide" evidence="3">
    <location>
        <begin position="1"/>
        <end position="25"/>
    </location>
</feature>
<feature type="chain" id="PRO_5043612983" evidence="3">
    <location>
        <begin position="26"/>
        <end position="227"/>
    </location>
</feature>
<dbReference type="VEuPathDB" id="VectorBase:ASTEI20_038522"/>
<keyword evidence="2" id="KW-0812">Transmembrane</keyword>
<dbReference type="VEuPathDB" id="VectorBase:ASTE000666"/>
<dbReference type="OMA" id="RNANSMF"/>
<feature type="transmembrane region" description="Helical" evidence="2">
    <location>
        <begin position="99"/>
        <end position="120"/>
    </location>
</feature>
<dbReference type="OrthoDB" id="6363452at2759"/>
<name>A0A182YHK2_ANOST</name>
<dbReference type="KEGG" id="aste:118505757"/>
<sequence length="227" mass="24265">MKPAFLLVSGFIVLILVLVIPETYGNVHDFDGNELHTPPYDRRRPVGSKEQVPAGRGFTDSARDILASPAGQLAAYVAKEMISRSAGNSQVLSLNLTNLLILFLLKALIFAAGLIGAGNWSQYARGRSEEGAAGGGFLLPGEANLILGYLAAEGSGQDGCLMRSACRAPRTADEYARAAHALMKGAEMFSPEIADNYNYKRLLTSLDRAAMEGLQGAPCEMIYACHI</sequence>
<dbReference type="VEuPathDB" id="VectorBase:ASTEI07938"/>
<organism evidence="4 5">
    <name type="scientific">Anopheles stephensi</name>
    <name type="common">Indo-Pakistan malaria mosquito</name>
    <dbReference type="NCBI Taxonomy" id="30069"/>
    <lineage>
        <taxon>Eukaryota</taxon>
        <taxon>Metazoa</taxon>
        <taxon>Ecdysozoa</taxon>
        <taxon>Arthropoda</taxon>
        <taxon>Hexapoda</taxon>
        <taxon>Insecta</taxon>
        <taxon>Pterygota</taxon>
        <taxon>Neoptera</taxon>
        <taxon>Endopterygota</taxon>
        <taxon>Diptera</taxon>
        <taxon>Nematocera</taxon>
        <taxon>Culicoidea</taxon>
        <taxon>Culicidae</taxon>
        <taxon>Anophelinae</taxon>
        <taxon>Anopheles</taxon>
    </lineage>
</organism>
<feature type="region of interest" description="Disordered" evidence="1">
    <location>
        <begin position="35"/>
        <end position="54"/>
    </location>
</feature>
<proteinExistence type="predicted"/>
<evidence type="ECO:0000313" key="5">
    <source>
        <dbReference type="Proteomes" id="UP000076408"/>
    </source>
</evidence>
<dbReference type="GeneID" id="118505757"/>
<evidence type="ECO:0000256" key="2">
    <source>
        <dbReference type="SAM" id="Phobius"/>
    </source>
</evidence>
<reference evidence="4" key="2">
    <citation type="submission" date="2020-05" db="UniProtKB">
        <authorList>
            <consortium name="EnsemblMetazoa"/>
        </authorList>
    </citation>
    <scope>IDENTIFICATION</scope>
    <source>
        <strain evidence="4">Indian</strain>
    </source>
</reference>
<dbReference type="AlphaFoldDB" id="A0A182YHK2"/>
<evidence type="ECO:0000256" key="1">
    <source>
        <dbReference type="SAM" id="MobiDB-lite"/>
    </source>
</evidence>
<dbReference type="Proteomes" id="UP000076408">
    <property type="component" value="Unassembled WGS sequence"/>
</dbReference>
<evidence type="ECO:0000313" key="4">
    <source>
        <dbReference type="EnsemblMetazoa" id="ASTEI07938-PA"/>
    </source>
</evidence>
<keyword evidence="2" id="KW-1133">Transmembrane helix</keyword>
<accession>A0A182YHK2</accession>
<reference evidence="5" key="1">
    <citation type="journal article" date="2014" name="Genome Biol.">
        <title>Genome analysis of a major urban malaria vector mosquito, Anopheles stephensi.</title>
        <authorList>
            <person name="Jiang X."/>
            <person name="Peery A."/>
            <person name="Hall A.B."/>
            <person name="Sharma A."/>
            <person name="Chen X.G."/>
            <person name="Waterhouse R.M."/>
            <person name="Komissarov A."/>
            <person name="Riehle M.M."/>
            <person name="Shouche Y."/>
            <person name="Sharakhova M.V."/>
            <person name="Lawson D."/>
            <person name="Pakpour N."/>
            <person name="Arensburger P."/>
            <person name="Davidson V.L."/>
            <person name="Eiglmeier K."/>
            <person name="Emrich S."/>
            <person name="George P."/>
            <person name="Kennedy R.C."/>
            <person name="Mane S.P."/>
            <person name="Maslen G."/>
            <person name="Oringanje C."/>
            <person name="Qi Y."/>
            <person name="Settlage R."/>
            <person name="Tojo M."/>
            <person name="Tubio J.M."/>
            <person name="Unger M.F."/>
            <person name="Wang B."/>
            <person name="Vernick K.D."/>
            <person name="Ribeiro J.M."/>
            <person name="James A.A."/>
            <person name="Michel K."/>
            <person name="Riehle M.A."/>
            <person name="Luckhart S."/>
            <person name="Sharakhov I.V."/>
            <person name="Tu Z."/>
        </authorList>
    </citation>
    <scope>NUCLEOTIDE SEQUENCE [LARGE SCALE GENOMIC DNA]</scope>
    <source>
        <strain evidence="5">Indian</strain>
    </source>
</reference>
<feature type="compositionally biased region" description="Basic and acidic residues" evidence="1">
    <location>
        <begin position="35"/>
        <end position="44"/>
    </location>
</feature>